<organism evidence="2 3">
    <name type="scientific">Phycomyces blakesleeanus (strain ATCC 8743b / DSM 1359 / FGSC 10004 / NBRC 33097 / NRRL 1555)</name>
    <dbReference type="NCBI Taxonomy" id="763407"/>
    <lineage>
        <taxon>Eukaryota</taxon>
        <taxon>Fungi</taxon>
        <taxon>Fungi incertae sedis</taxon>
        <taxon>Mucoromycota</taxon>
        <taxon>Mucoromycotina</taxon>
        <taxon>Mucoromycetes</taxon>
        <taxon>Mucorales</taxon>
        <taxon>Phycomycetaceae</taxon>
        <taxon>Phycomyces</taxon>
    </lineage>
</organism>
<feature type="non-terminal residue" evidence="2">
    <location>
        <position position="1"/>
    </location>
</feature>
<dbReference type="OrthoDB" id="5598028at2759"/>
<evidence type="ECO:0000313" key="2">
    <source>
        <dbReference type="EMBL" id="OAD79309.1"/>
    </source>
</evidence>
<proteinExistence type="predicted"/>
<dbReference type="PANTHER" id="PTHR47349">
    <property type="entry name" value="CHROMOSOME 8, WHOLE GENOME SHOTGUN SEQUENCE"/>
    <property type="match status" value="1"/>
</dbReference>
<dbReference type="VEuPathDB" id="FungiDB:PHYBLDRAFT_98426"/>
<name>A0A167Q9E3_PHYB8</name>
<dbReference type="RefSeq" id="XP_018297349.1">
    <property type="nucleotide sequence ID" value="XM_018444050.1"/>
</dbReference>
<dbReference type="Proteomes" id="UP000077315">
    <property type="component" value="Unassembled WGS sequence"/>
</dbReference>
<gene>
    <name evidence="2" type="ORF">PHYBLDRAFT_98426</name>
</gene>
<dbReference type="InterPro" id="IPR058934">
    <property type="entry name" value="YMC020W-like"/>
</dbReference>
<dbReference type="STRING" id="763407.A0A167Q9E3"/>
<reference evidence="3" key="1">
    <citation type="submission" date="2015-06" db="EMBL/GenBank/DDBJ databases">
        <title>Expansion of signal transduction pathways in fungi by whole-genome duplication.</title>
        <authorList>
            <consortium name="DOE Joint Genome Institute"/>
            <person name="Corrochano L.M."/>
            <person name="Kuo A."/>
            <person name="Marcet-Houben M."/>
            <person name="Polaino S."/>
            <person name="Salamov A."/>
            <person name="Villalobos J.M."/>
            <person name="Alvarez M.I."/>
            <person name="Avalos J."/>
            <person name="Benito E.P."/>
            <person name="Benoit I."/>
            <person name="Burger G."/>
            <person name="Camino L.P."/>
            <person name="Canovas D."/>
            <person name="Cerda-Olmedo E."/>
            <person name="Cheng J.-F."/>
            <person name="Dominguez A."/>
            <person name="Elias M."/>
            <person name="Eslava A.P."/>
            <person name="Glaser F."/>
            <person name="Grimwood J."/>
            <person name="Gutierrez G."/>
            <person name="Heitman J."/>
            <person name="Henrissat B."/>
            <person name="Iturriaga E.A."/>
            <person name="Lang B.F."/>
            <person name="Lavin J.L."/>
            <person name="Lee S."/>
            <person name="Li W."/>
            <person name="Lindquist E."/>
            <person name="Lopez-Garcia S."/>
            <person name="Luque E.M."/>
            <person name="Marcos A.T."/>
            <person name="Martin J."/>
            <person name="McCluskey K."/>
            <person name="Medina H.R."/>
            <person name="Miralles-Duran A."/>
            <person name="Miyazaki A."/>
            <person name="Munoz-Torres E."/>
            <person name="Oguiza J.A."/>
            <person name="Ohm R."/>
            <person name="Olmedo M."/>
            <person name="Orejas M."/>
            <person name="Ortiz-Castellanos L."/>
            <person name="Pisabarro A.G."/>
            <person name="Rodriguez-Romero J."/>
            <person name="Ruiz-Herrera J."/>
            <person name="Ruiz-Vazquez R."/>
            <person name="Sanz C."/>
            <person name="Schackwitz W."/>
            <person name="Schmutz J."/>
            <person name="Shahriari M."/>
            <person name="Shelest E."/>
            <person name="Silva-Franco F."/>
            <person name="Soanes D."/>
            <person name="Syed K."/>
            <person name="Tagua V.G."/>
            <person name="Talbot N.J."/>
            <person name="Thon M."/>
            <person name="De vries R.P."/>
            <person name="Wiebenga A."/>
            <person name="Yadav J.S."/>
            <person name="Braun E.L."/>
            <person name="Baker S."/>
            <person name="Garre V."/>
            <person name="Horwitz B."/>
            <person name="Torres-Martinez S."/>
            <person name="Idnurm A."/>
            <person name="Herrera-Estrella A."/>
            <person name="Gabaldon T."/>
            <person name="Grigoriev I.V."/>
        </authorList>
    </citation>
    <scope>NUCLEOTIDE SEQUENCE [LARGE SCALE GENOMIC DNA]</scope>
    <source>
        <strain evidence="3">NRRL 1555(-)</strain>
    </source>
</reference>
<dbReference type="InterPro" id="IPR058933">
    <property type="entry name" value="YMC020W-like_ab_hydrolase"/>
</dbReference>
<feature type="domain" description="YMC020W-like alpha/beta hydrolase" evidence="1">
    <location>
        <begin position="1"/>
        <end position="325"/>
    </location>
</feature>
<protein>
    <recommendedName>
        <fullName evidence="1">YMC020W-like alpha/beta hydrolase domain-containing protein</fullName>
    </recommendedName>
</protein>
<dbReference type="PANTHER" id="PTHR47349:SF1">
    <property type="entry name" value="AER328WP"/>
    <property type="match status" value="1"/>
</dbReference>
<sequence length="366" mass="40912">KKVVVIGVHGWFPMKLVRSMVGEPTGTSTRFCEQMSTAAKLYFQAEHNVQLPDSAITCVPLEGEGKVEDRVNKLYSSLLANSVWLDAVSSADVILWATHSQGTPVSVMLLQRLLERGHVHVHRQSVCLLAMAGISHGPFPALKGSLIVKYFEADPARELFEFMDSNSSISQKFREAQKHVLKSGIKMVLVGSMQDQVVPLYSAIMSATTHPNILRSVYIDGHIYSDDDFIIHLVSFALKLRNAGLSDHGLLTHVSEVLAGNIYALEGGHSTIYEEIDVYTMSLRYLFETKPFGKLSLARPKTITADSKMQWNPFYLPWAMRGICDDARITSDPELHQELLNLGQSLAKWNPPSSKMREVKYRLEPL</sequence>
<evidence type="ECO:0000259" key="1">
    <source>
        <dbReference type="Pfam" id="PF26147"/>
    </source>
</evidence>
<dbReference type="AlphaFoldDB" id="A0A167Q9E3"/>
<accession>A0A167Q9E3</accession>
<dbReference type="InParanoid" id="A0A167Q9E3"/>
<dbReference type="EMBL" id="KV440972">
    <property type="protein sequence ID" value="OAD79309.1"/>
    <property type="molecule type" value="Genomic_DNA"/>
</dbReference>
<dbReference type="GeneID" id="29004955"/>
<dbReference type="Pfam" id="PF26147">
    <property type="entry name" value="AB_HYDROLASE_YMC0-YMC35"/>
    <property type="match status" value="1"/>
</dbReference>
<feature type="non-terminal residue" evidence="2">
    <location>
        <position position="366"/>
    </location>
</feature>
<keyword evidence="3" id="KW-1185">Reference proteome</keyword>
<evidence type="ECO:0000313" key="3">
    <source>
        <dbReference type="Proteomes" id="UP000077315"/>
    </source>
</evidence>